<keyword evidence="9" id="KW-1185">Reference proteome</keyword>
<dbReference type="Pfam" id="PF07690">
    <property type="entry name" value="MFS_1"/>
    <property type="match status" value="1"/>
</dbReference>
<feature type="transmembrane region" description="Helical" evidence="6">
    <location>
        <begin position="91"/>
        <end position="110"/>
    </location>
</feature>
<evidence type="ECO:0000313" key="9">
    <source>
        <dbReference type="Proteomes" id="UP001256827"/>
    </source>
</evidence>
<feature type="transmembrane region" description="Helical" evidence="6">
    <location>
        <begin position="345"/>
        <end position="368"/>
    </location>
</feature>
<reference evidence="8 9" key="1">
    <citation type="submission" date="2023-09" db="EMBL/GenBank/DDBJ databases">
        <title>Complete Genome and Methylome dissection of Bacillus brevis NEB573 original source of BbsI restriction endonuclease.</title>
        <authorList>
            <person name="Fomenkov A."/>
            <person name="Roberts R.D."/>
        </authorList>
    </citation>
    <scope>NUCLEOTIDE SEQUENCE [LARGE SCALE GENOMIC DNA]</scope>
    <source>
        <strain evidence="8 9">NEB573</strain>
    </source>
</reference>
<evidence type="ECO:0000313" key="8">
    <source>
        <dbReference type="EMBL" id="WNC12969.1"/>
    </source>
</evidence>
<feature type="transmembrane region" description="Helical" evidence="6">
    <location>
        <begin position="525"/>
        <end position="548"/>
    </location>
</feature>
<dbReference type="Proteomes" id="UP001256827">
    <property type="component" value="Chromosome"/>
</dbReference>
<gene>
    <name evidence="8" type="ORF">RGB73_19865</name>
</gene>
<feature type="transmembrane region" description="Helical" evidence="6">
    <location>
        <begin position="184"/>
        <end position="202"/>
    </location>
</feature>
<evidence type="ECO:0000256" key="3">
    <source>
        <dbReference type="ARBA" id="ARBA00022692"/>
    </source>
</evidence>
<dbReference type="Gene3D" id="1.20.1250.20">
    <property type="entry name" value="MFS general substrate transporter like domains"/>
    <property type="match status" value="1"/>
</dbReference>
<feature type="transmembrane region" description="Helical" evidence="6">
    <location>
        <begin position="288"/>
        <end position="309"/>
    </location>
</feature>
<evidence type="ECO:0000256" key="4">
    <source>
        <dbReference type="ARBA" id="ARBA00022989"/>
    </source>
</evidence>
<name>A0ABY9SYT2_BREBE</name>
<keyword evidence="4 6" id="KW-1133">Transmembrane helix</keyword>
<keyword evidence="2" id="KW-0813">Transport</keyword>
<evidence type="ECO:0000256" key="6">
    <source>
        <dbReference type="SAM" id="Phobius"/>
    </source>
</evidence>
<feature type="domain" description="Major facilitator superfamily (MFS) profile" evidence="7">
    <location>
        <begin position="25"/>
        <end position="552"/>
    </location>
</feature>
<keyword evidence="5 6" id="KW-0472">Membrane</keyword>
<dbReference type="Gene3D" id="1.20.1720.10">
    <property type="entry name" value="Multidrug resistance protein D"/>
    <property type="match status" value="1"/>
</dbReference>
<dbReference type="PROSITE" id="PS50850">
    <property type="entry name" value="MFS"/>
    <property type="match status" value="1"/>
</dbReference>
<feature type="transmembrane region" description="Helical" evidence="6">
    <location>
        <begin position="240"/>
        <end position="260"/>
    </location>
</feature>
<dbReference type="RefSeq" id="WP_310764484.1">
    <property type="nucleotide sequence ID" value="NZ_CP134050.1"/>
</dbReference>
<evidence type="ECO:0000259" key="7">
    <source>
        <dbReference type="PROSITE" id="PS50850"/>
    </source>
</evidence>
<proteinExistence type="predicted"/>
<dbReference type="InterPro" id="IPR020846">
    <property type="entry name" value="MFS_dom"/>
</dbReference>
<feature type="transmembrane region" description="Helical" evidence="6">
    <location>
        <begin position="26"/>
        <end position="46"/>
    </location>
</feature>
<dbReference type="PRINTS" id="PR01036">
    <property type="entry name" value="TCRTETB"/>
</dbReference>
<evidence type="ECO:0000256" key="2">
    <source>
        <dbReference type="ARBA" id="ARBA00022448"/>
    </source>
</evidence>
<sequence>MSTAAKSVSPDHTATKSTATRVSPMLAVMLLAVFMSVATIFIVNVATPSLQRGLGSSFSGVQFVITGYTLAYAVALIVGGRLGDRFGRKRMLAYGVTGFTITSLLSGFATGVNMLILLRILQGLSAAMIAPQVLALIQVHYAPEKRGTVFGLYGAAQGLAASTGQIIGGLLLYWNPLGLEWRTVFFFSVPFGIAILAMLPFIEESKSAGSAKMDWIGALNVAAGLLMMVFPLVQGQKEGWPLWLDLCLLLSLPVLAVFVWHERRVARSGGVPFMNVDLFRNSVFTKGMLIVFLLLLAQAAFFLIAAYFLQIGIGLTALQAGLVILPMGTGYFLASLYSSKAVARFGVHTLTLGAVLSVIGFLSLAITVRLTGAAFHGYESILPLLLLGMGQGAIAAPLTNIVLAKVRGSDIGSASGILTTGMQVAFALGIALIGVIFLNTMRVHADTVSGEVAQQLRQQLSAMPQTGVHQEQIVQQFRVCYADFARQNDSTALPASCRISSDDPQIHSLFLASIQAANAKNYADAFQLCLYVLAGISAGLLLLVLALAKGSRQPEPNG</sequence>
<dbReference type="InterPro" id="IPR036259">
    <property type="entry name" value="MFS_trans_sf"/>
</dbReference>
<feature type="transmembrane region" description="Helical" evidence="6">
    <location>
        <begin position="416"/>
        <end position="438"/>
    </location>
</feature>
<feature type="transmembrane region" description="Helical" evidence="6">
    <location>
        <begin position="380"/>
        <end position="404"/>
    </location>
</feature>
<dbReference type="SUPFAM" id="SSF103473">
    <property type="entry name" value="MFS general substrate transporter"/>
    <property type="match status" value="1"/>
</dbReference>
<keyword evidence="3 6" id="KW-0812">Transmembrane</keyword>
<comment type="subcellular location">
    <subcellularLocation>
        <location evidence="1">Cell membrane</location>
        <topology evidence="1">Multi-pass membrane protein</topology>
    </subcellularLocation>
</comment>
<dbReference type="InterPro" id="IPR011701">
    <property type="entry name" value="MFS"/>
</dbReference>
<feature type="transmembrane region" description="Helical" evidence="6">
    <location>
        <begin position="58"/>
        <end position="79"/>
    </location>
</feature>
<evidence type="ECO:0000256" key="1">
    <source>
        <dbReference type="ARBA" id="ARBA00004651"/>
    </source>
</evidence>
<feature type="transmembrane region" description="Helical" evidence="6">
    <location>
        <begin position="315"/>
        <end position="333"/>
    </location>
</feature>
<dbReference type="CDD" id="cd17321">
    <property type="entry name" value="MFS_MMR_MDR_like"/>
    <property type="match status" value="1"/>
</dbReference>
<evidence type="ECO:0000256" key="5">
    <source>
        <dbReference type="ARBA" id="ARBA00023136"/>
    </source>
</evidence>
<protein>
    <submittedName>
        <fullName evidence="8">MFS transporter</fullName>
    </submittedName>
</protein>
<organism evidence="8 9">
    <name type="scientific">Brevibacillus brevis</name>
    <name type="common">Bacillus brevis</name>
    <dbReference type="NCBI Taxonomy" id="1393"/>
    <lineage>
        <taxon>Bacteria</taxon>
        <taxon>Bacillati</taxon>
        <taxon>Bacillota</taxon>
        <taxon>Bacilli</taxon>
        <taxon>Bacillales</taxon>
        <taxon>Paenibacillaceae</taxon>
        <taxon>Brevibacillus</taxon>
    </lineage>
</organism>
<feature type="transmembrane region" description="Helical" evidence="6">
    <location>
        <begin position="149"/>
        <end position="172"/>
    </location>
</feature>
<feature type="transmembrane region" description="Helical" evidence="6">
    <location>
        <begin position="116"/>
        <end position="137"/>
    </location>
</feature>
<feature type="transmembrane region" description="Helical" evidence="6">
    <location>
        <begin position="214"/>
        <end position="234"/>
    </location>
</feature>
<dbReference type="EMBL" id="CP134050">
    <property type="protein sequence ID" value="WNC12969.1"/>
    <property type="molecule type" value="Genomic_DNA"/>
</dbReference>
<dbReference type="PANTHER" id="PTHR42718:SF39">
    <property type="entry name" value="ACTINORHODIN TRANSPORTER-RELATED"/>
    <property type="match status" value="1"/>
</dbReference>
<dbReference type="PANTHER" id="PTHR42718">
    <property type="entry name" value="MAJOR FACILITATOR SUPERFAMILY MULTIDRUG TRANSPORTER MFSC"/>
    <property type="match status" value="1"/>
</dbReference>
<accession>A0ABY9SYT2</accession>